<dbReference type="GO" id="GO:0036430">
    <property type="term" value="F:CMP kinase activity"/>
    <property type="evidence" value="ECO:0007669"/>
    <property type="project" value="RHEA"/>
</dbReference>
<feature type="domain" description="Cytidylate kinase" evidence="9">
    <location>
        <begin position="8"/>
        <end position="221"/>
    </location>
</feature>
<dbReference type="STRING" id="134287.A35E_00025"/>
<evidence type="ECO:0000256" key="2">
    <source>
        <dbReference type="ARBA" id="ARBA00022679"/>
    </source>
</evidence>
<dbReference type="HAMAP" id="MF_00238">
    <property type="entry name" value="Cytidyl_kinase_type1"/>
    <property type="match status" value="1"/>
</dbReference>
<dbReference type="KEGG" id="sehc:A35E_00025"/>
<proteinExistence type="inferred from homology"/>
<keyword evidence="5 8" id="KW-0067">ATP-binding</keyword>
<dbReference type="SUPFAM" id="SSF52540">
    <property type="entry name" value="P-loop containing nucleoside triphosphate hydrolases"/>
    <property type="match status" value="1"/>
</dbReference>
<dbReference type="Gene3D" id="3.40.50.300">
    <property type="entry name" value="P-loop containing nucleotide triphosphate hydrolases"/>
    <property type="match status" value="1"/>
</dbReference>
<dbReference type="RefSeq" id="WP_014888648.1">
    <property type="nucleotide sequence ID" value="NC_018420.1"/>
</dbReference>
<feature type="binding site" evidence="8">
    <location>
        <begin position="12"/>
        <end position="20"/>
    </location>
    <ligand>
        <name>ATP</name>
        <dbReference type="ChEBI" id="CHEBI:30616"/>
    </ligand>
</feature>
<evidence type="ECO:0000256" key="1">
    <source>
        <dbReference type="ARBA" id="ARBA00009427"/>
    </source>
</evidence>
<dbReference type="HOGENOM" id="CLU_079959_2_0_6"/>
<dbReference type="InterPro" id="IPR027417">
    <property type="entry name" value="P-loop_NTPase"/>
</dbReference>
<keyword evidence="4 8" id="KW-0418">Kinase</keyword>
<evidence type="ECO:0000259" key="9">
    <source>
        <dbReference type="Pfam" id="PF02224"/>
    </source>
</evidence>
<accession>J3VTN7</accession>
<evidence type="ECO:0000313" key="10">
    <source>
        <dbReference type="EMBL" id="AFP85351.1"/>
    </source>
</evidence>
<dbReference type="Pfam" id="PF02224">
    <property type="entry name" value="Cytidylate_kin"/>
    <property type="match status" value="1"/>
</dbReference>
<dbReference type="EMBL" id="CP003547">
    <property type="protein sequence ID" value="AFP85351.1"/>
    <property type="molecule type" value="Genomic_DNA"/>
</dbReference>
<comment type="catalytic activity">
    <reaction evidence="6 8">
        <text>dCMP + ATP = dCDP + ADP</text>
        <dbReference type="Rhea" id="RHEA:25094"/>
        <dbReference type="ChEBI" id="CHEBI:30616"/>
        <dbReference type="ChEBI" id="CHEBI:57566"/>
        <dbReference type="ChEBI" id="CHEBI:58593"/>
        <dbReference type="ChEBI" id="CHEBI:456216"/>
        <dbReference type="EC" id="2.7.4.25"/>
    </reaction>
</comment>
<dbReference type="PATRIC" id="fig|134287.3.peg.26"/>
<dbReference type="GO" id="GO:0005737">
    <property type="term" value="C:cytoplasm"/>
    <property type="evidence" value="ECO:0007669"/>
    <property type="project" value="UniProtKB-SubCell"/>
</dbReference>
<name>J3VTN7_9ENTR</name>
<dbReference type="GO" id="GO:0006220">
    <property type="term" value="P:pyrimidine nucleotide metabolic process"/>
    <property type="evidence" value="ECO:0007669"/>
    <property type="project" value="UniProtKB-UniRule"/>
</dbReference>
<dbReference type="Proteomes" id="UP000003937">
    <property type="component" value="Chromosome"/>
</dbReference>
<comment type="catalytic activity">
    <reaction evidence="7 8">
        <text>CMP + ATP = CDP + ADP</text>
        <dbReference type="Rhea" id="RHEA:11600"/>
        <dbReference type="ChEBI" id="CHEBI:30616"/>
        <dbReference type="ChEBI" id="CHEBI:58069"/>
        <dbReference type="ChEBI" id="CHEBI:60377"/>
        <dbReference type="ChEBI" id="CHEBI:456216"/>
        <dbReference type="EC" id="2.7.4.25"/>
    </reaction>
</comment>
<gene>
    <name evidence="8" type="primary">cmk</name>
    <name evidence="10" type="ORF">A35E_00025</name>
</gene>
<comment type="subcellular location">
    <subcellularLocation>
        <location evidence="8">Cytoplasm</location>
    </subcellularLocation>
</comment>
<organism evidence="10 11">
    <name type="scientific">secondary endosymbiont of Heteropsylla cubana</name>
    <dbReference type="NCBI Taxonomy" id="134287"/>
    <lineage>
        <taxon>Bacteria</taxon>
        <taxon>Pseudomonadati</taxon>
        <taxon>Pseudomonadota</taxon>
        <taxon>Gammaproteobacteria</taxon>
        <taxon>Enterobacterales</taxon>
        <taxon>Enterobacteriaceae</taxon>
        <taxon>aphid secondary symbionts</taxon>
    </lineage>
</organism>
<evidence type="ECO:0000256" key="6">
    <source>
        <dbReference type="ARBA" id="ARBA00047615"/>
    </source>
</evidence>
<keyword evidence="3 8" id="KW-0547">Nucleotide-binding</keyword>
<dbReference type="OrthoDB" id="9807434at2"/>
<evidence type="ECO:0000256" key="7">
    <source>
        <dbReference type="ARBA" id="ARBA00048478"/>
    </source>
</evidence>
<keyword evidence="8" id="KW-0963">Cytoplasm</keyword>
<dbReference type="NCBIfam" id="TIGR00017">
    <property type="entry name" value="cmk"/>
    <property type="match status" value="1"/>
</dbReference>
<dbReference type="CDD" id="cd02020">
    <property type="entry name" value="CMPK"/>
    <property type="match status" value="1"/>
</dbReference>
<dbReference type="GO" id="GO:0005524">
    <property type="term" value="F:ATP binding"/>
    <property type="evidence" value="ECO:0007669"/>
    <property type="project" value="UniProtKB-UniRule"/>
</dbReference>
<protein>
    <recommendedName>
        <fullName evidence="8">Cytidylate kinase</fullName>
        <shortName evidence="8">CK</shortName>
        <ecNumber evidence="8">2.7.4.25</ecNumber>
    </recommendedName>
    <alternativeName>
        <fullName evidence="8">Cytidine monophosphate kinase</fullName>
        <shortName evidence="8">CMP kinase</shortName>
    </alternativeName>
</protein>
<reference evidence="10 11" key="1">
    <citation type="journal article" date="2012" name="Mol. Biol. Evol.">
        <title>Genome reduction and co-evolution between the primary and secondary bacterial symbionts of psyllids.</title>
        <authorList>
            <person name="Sloan D.B."/>
            <person name="Moran N.A."/>
        </authorList>
    </citation>
    <scope>NUCLEOTIDE SEQUENCE [LARGE SCALE GENOMIC DNA]</scope>
    <source>
        <strain evidence="10">Hcub_S</strain>
    </source>
</reference>
<evidence type="ECO:0000256" key="5">
    <source>
        <dbReference type="ARBA" id="ARBA00022840"/>
    </source>
</evidence>
<evidence type="ECO:0000256" key="4">
    <source>
        <dbReference type="ARBA" id="ARBA00022777"/>
    </source>
</evidence>
<comment type="similarity">
    <text evidence="1 8">Belongs to the cytidylate kinase family. Type 1 subfamily.</text>
</comment>
<dbReference type="AlphaFoldDB" id="J3VTN7"/>
<dbReference type="InterPro" id="IPR003136">
    <property type="entry name" value="Cytidylate_kin"/>
</dbReference>
<evidence type="ECO:0000256" key="8">
    <source>
        <dbReference type="HAMAP-Rule" id="MF_00238"/>
    </source>
</evidence>
<keyword evidence="2 8" id="KW-0808">Transferase</keyword>
<dbReference type="GO" id="GO:0036431">
    <property type="term" value="F:dCMP kinase activity"/>
    <property type="evidence" value="ECO:0007669"/>
    <property type="project" value="InterPro"/>
</dbReference>
<dbReference type="InterPro" id="IPR011994">
    <property type="entry name" value="Cytidylate_kinase_dom"/>
</dbReference>
<sequence>MTTIAPVITIDGPSGSGKGTLCKALANILQWHLLDSGVIYRILAHFAIDNQISIEDESSLLSLSSNLTTYFNCKEKTLNEIFCRKPLVQTIRNETIGNAASKIASFPRLRIALLQYQRAYRTLPGLIADGRDMGTVVFPDAPVKIFLNASSKERANRRRRQLQEKNFNVNFDHLLSEIKERDNRDRNRIIAPLVPAVDAFILDSTKLTTDEVIVKALTHANKILWYRNNGSIVTQ</sequence>
<evidence type="ECO:0000256" key="3">
    <source>
        <dbReference type="ARBA" id="ARBA00022741"/>
    </source>
</evidence>
<dbReference type="EC" id="2.7.4.25" evidence="8"/>
<keyword evidence="11" id="KW-1185">Reference proteome</keyword>
<evidence type="ECO:0000313" key="11">
    <source>
        <dbReference type="Proteomes" id="UP000003937"/>
    </source>
</evidence>